<dbReference type="PANTHER" id="PTHR13774">
    <property type="entry name" value="PHENAZINE BIOSYNTHESIS PROTEIN"/>
    <property type="match status" value="1"/>
</dbReference>
<dbReference type="NCBIfam" id="TIGR00654">
    <property type="entry name" value="PhzF_family"/>
    <property type="match status" value="1"/>
</dbReference>
<dbReference type="GeneID" id="101850938"/>
<protein>
    <submittedName>
        <fullName evidence="4">Phenazine biosynthesis-like domain-containing protein</fullName>
    </submittedName>
</protein>
<dbReference type="Pfam" id="PF02567">
    <property type="entry name" value="PhzC-PhzF"/>
    <property type="match status" value="1"/>
</dbReference>
<name>A0ABM0JFJ2_APLCA</name>
<dbReference type="PANTHER" id="PTHR13774:SF17">
    <property type="entry name" value="PHENAZINE BIOSYNTHESIS-LIKE DOMAIN-CONTAINING PROTEIN"/>
    <property type="match status" value="1"/>
</dbReference>
<organism evidence="3 4">
    <name type="scientific">Aplysia californica</name>
    <name type="common">California sea hare</name>
    <dbReference type="NCBI Taxonomy" id="6500"/>
    <lineage>
        <taxon>Eukaryota</taxon>
        <taxon>Metazoa</taxon>
        <taxon>Spiralia</taxon>
        <taxon>Lophotrochozoa</taxon>
        <taxon>Mollusca</taxon>
        <taxon>Gastropoda</taxon>
        <taxon>Heterobranchia</taxon>
        <taxon>Euthyneura</taxon>
        <taxon>Tectipleura</taxon>
        <taxon>Aplysiida</taxon>
        <taxon>Aplysioidea</taxon>
        <taxon>Aplysiidae</taxon>
        <taxon>Aplysia</taxon>
    </lineage>
</organism>
<sequence length="301" mass="33048">MSAEQKKGFTIYMVDAFTDQVFGGNPAAVCLLSSDQAQQLSDREHQNIAAELNLPVTAFIVSNNGDFTATSKFGLRWFTTTKEIPLCGHGTMAASAVIFNAVGNTNEQIEFSCKSGLLNVACASNDRISMSFPMNPSTPMSQEEVRKLLEVTVGSLDLIQDVEVSEIGMLLVRLKDEVSRETLEKLNPPSELMVSAYSKENFHGLGVTVKGSRDNGCVNKEGQVYDFVSRFFTPWQGVLEDPVCGAWHTVNCGYWSKQLGKTDLYVRQCSSRGGDLWLTVGKDRVTIMGHSVITMKGQFSL</sequence>
<evidence type="ECO:0000313" key="4">
    <source>
        <dbReference type="RefSeq" id="XP_005092509.1"/>
    </source>
</evidence>
<evidence type="ECO:0000313" key="3">
    <source>
        <dbReference type="Proteomes" id="UP000694888"/>
    </source>
</evidence>
<evidence type="ECO:0000256" key="1">
    <source>
        <dbReference type="ARBA" id="ARBA00008270"/>
    </source>
</evidence>
<dbReference type="Proteomes" id="UP000694888">
    <property type="component" value="Unplaced"/>
</dbReference>
<keyword evidence="2" id="KW-0413">Isomerase</keyword>
<proteinExistence type="inferred from homology"/>
<dbReference type="SUPFAM" id="SSF54506">
    <property type="entry name" value="Diaminopimelate epimerase-like"/>
    <property type="match status" value="1"/>
</dbReference>
<gene>
    <name evidence="4" type="primary">LOC101850938</name>
</gene>
<dbReference type="RefSeq" id="XP_005092509.1">
    <property type="nucleotide sequence ID" value="XM_005092452.3"/>
</dbReference>
<dbReference type="InterPro" id="IPR003719">
    <property type="entry name" value="Phenazine_PhzF-like"/>
</dbReference>
<comment type="similarity">
    <text evidence="1">Belongs to the PhzF family.</text>
</comment>
<reference evidence="4" key="1">
    <citation type="submission" date="2025-08" db="UniProtKB">
        <authorList>
            <consortium name="RefSeq"/>
        </authorList>
    </citation>
    <scope>IDENTIFICATION</scope>
</reference>
<dbReference type="Gene3D" id="3.10.310.10">
    <property type="entry name" value="Diaminopimelate Epimerase, Chain A, domain 1"/>
    <property type="match status" value="2"/>
</dbReference>
<accession>A0ABM0JFJ2</accession>
<dbReference type="PIRSF" id="PIRSF016184">
    <property type="entry name" value="PhzC_PhzF"/>
    <property type="match status" value="1"/>
</dbReference>
<evidence type="ECO:0000256" key="2">
    <source>
        <dbReference type="ARBA" id="ARBA00023235"/>
    </source>
</evidence>
<keyword evidence="3" id="KW-1185">Reference proteome</keyword>